<dbReference type="AlphaFoldDB" id="A0A382W3D5"/>
<protein>
    <submittedName>
        <fullName evidence="1">Uncharacterized protein</fullName>
    </submittedName>
</protein>
<sequence>MHRGGEIHIGLVNREGCEEAKRFGDDKMAPEDVTPKSVEVELPSISLSKIGDEILTDPARLKEHVTEAAVFGIDAYYRAKAVQDTSYIDKAIMEAMAKFKIDADKIPTDIKQKIIDIVGTDEGQALEPVLSGLNKIHEDIGAKTETLNESLNLDSNSSLISIAFGEVNNMLDPSEKGSIQHTLDGAVAAVAEEDGALANTVKTVVDAVLKERMRKLELICATTDTYIKHKDGVEEGESDTTKKGTPNEEAVHIVAKGWVQMIG</sequence>
<proteinExistence type="predicted"/>
<gene>
    <name evidence="1" type="ORF">METZ01_LOCUS406141</name>
</gene>
<reference evidence="1" key="1">
    <citation type="submission" date="2018-05" db="EMBL/GenBank/DDBJ databases">
        <authorList>
            <person name="Lanie J.A."/>
            <person name="Ng W.-L."/>
            <person name="Kazmierczak K.M."/>
            <person name="Andrzejewski T.M."/>
            <person name="Davidsen T.M."/>
            <person name="Wayne K.J."/>
            <person name="Tettelin H."/>
            <person name="Glass J.I."/>
            <person name="Rusch D."/>
            <person name="Podicherti R."/>
            <person name="Tsui H.-C.T."/>
            <person name="Winkler M.E."/>
        </authorList>
    </citation>
    <scope>NUCLEOTIDE SEQUENCE</scope>
</reference>
<feature type="non-terminal residue" evidence="1">
    <location>
        <position position="263"/>
    </location>
</feature>
<name>A0A382W3D5_9ZZZZ</name>
<organism evidence="1">
    <name type="scientific">marine metagenome</name>
    <dbReference type="NCBI Taxonomy" id="408172"/>
    <lineage>
        <taxon>unclassified sequences</taxon>
        <taxon>metagenomes</taxon>
        <taxon>ecological metagenomes</taxon>
    </lineage>
</organism>
<dbReference type="EMBL" id="UINC01156713">
    <property type="protein sequence ID" value="SVD53287.1"/>
    <property type="molecule type" value="Genomic_DNA"/>
</dbReference>
<accession>A0A382W3D5</accession>
<evidence type="ECO:0000313" key="1">
    <source>
        <dbReference type="EMBL" id="SVD53287.1"/>
    </source>
</evidence>